<dbReference type="Proteomes" id="UP001161388">
    <property type="component" value="Unassembled WGS sequence"/>
</dbReference>
<accession>A0ABQ5VG87</accession>
<dbReference type="EMBL" id="BSNL01000001">
    <property type="protein sequence ID" value="GLQ26094.1"/>
    <property type="molecule type" value="Genomic_DNA"/>
</dbReference>
<sequence>MSLPAFDHQGPCINLRKVTLSESIDPLGTGEYVNWDIDREIFDAVNFQAQALVMSGDEILREGAELHDWSRFGDSVTEAIGDAVKLRDKIGEKVDTLVIARLVLTPALFAQKSAFYCHHVSIHHAIPRWGFKWVDGNPENLCNLKKSTAEFEVWRNGEYTEQWQLAERVMEEWPALDVAGDRRKKPSP</sequence>
<protein>
    <submittedName>
        <fullName evidence="1">Uncharacterized protein</fullName>
    </submittedName>
</protein>
<dbReference type="RefSeq" id="WP_284370969.1">
    <property type="nucleotide sequence ID" value="NZ_BSNL01000001.1"/>
</dbReference>
<comment type="caution">
    <text evidence="1">The sequence shown here is derived from an EMBL/GenBank/DDBJ whole genome shotgun (WGS) entry which is preliminary data.</text>
</comment>
<proteinExistence type="predicted"/>
<reference evidence="1" key="1">
    <citation type="journal article" date="2014" name="Int. J. Syst. Evol. Microbiol.">
        <title>Complete genome of a new Firmicutes species belonging to the dominant human colonic microbiota ('Ruminococcus bicirculans') reveals two chromosomes and a selective capacity to utilize plant glucans.</title>
        <authorList>
            <consortium name="NISC Comparative Sequencing Program"/>
            <person name="Wegmann U."/>
            <person name="Louis P."/>
            <person name="Goesmann A."/>
            <person name="Henrissat B."/>
            <person name="Duncan S.H."/>
            <person name="Flint H.J."/>
        </authorList>
    </citation>
    <scope>NUCLEOTIDE SEQUENCE</scope>
    <source>
        <strain evidence="1">NBRC 109915</strain>
    </source>
</reference>
<keyword evidence="2" id="KW-1185">Reference proteome</keyword>
<name>A0ABQ5VG87_9RHOB</name>
<reference evidence="1" key="2">
    <citation type="submission" date="2023-01" db="EMBL/GenBank/DDBJ databases">
        <title>Draft genome sequence of Sulfitobacter pacificus strain NBRC 109915.</title>
        <authorList>
            <person name="Sun Q."/>
            <person name="Mori K."/>
        </authorList>
    </citation>
    <scope>NUCLEOTIDE SEQUENCE</scope>
    <source>
        <strain evidence="1">NBRC 109915</strain>
    </source>
</reference>
<organism evidence="1 2">
    <name type="scientific">Sulfitobacter pacificus</name>
    <dbReference type="NCBI Taxonomy" id="1499314"/>
    <lineage>
        <taxon>Bacteria</taxon>
        <taxon>Pseudomonadati</taxon>
        <taxon>Pseudomonadota</taxon>
        <taxon>Alphaproteobacteria</taxon>
        <taxon>Rhodobacterales</taxon>
        <taxon>Roseobacteraceae</taxon>
        <taxon>Sulfitobacter</taxon>
    </lineage>
</organism>
<evidence type="ECO:0000313" key="2">
    <source>
        <dbReference type="Proteomes" id="UP001161388"/>
    </source>
</evidence>
<evidence type="ECO:0000313" key="1">
    <source>
        <dbReference type="EMBL" id="GLQ26094.1"/>
    </source>
</evidence>
<gene>
    <name evidence="1" type="ORF">GCM10007927_08970</name>
</gene>